<sequence length="202" mass="21272">MAVHLVLLCASTWDAARDAVFGDGALNERALLEAGAARALPLYSPAVRAPSARCAQLADALGLETTVEPALRGLDYGEWTGRTVGDVVADDPYGYHAWLTDPDAVPHGGESIRGLCRRTANWLNGMEPDTGHALAIVEEAAVRALLLHAQGAPARAFWHVDVPALSTVRLTPSGHSRTIRLEPVLRYVSDGHGAADAVVGAS</sequence>
<protein>
    <submittedName>
        <fullName evidence="1">Alpha-ribazole phosphatase</fullName>
        <ecNumber evidence="1">3.1.3.73</ecNumber>
    </submittedName>
</protein>
<dbReference type="EC" id="3.1.3.73" evidence="1"/>
<dbReference type="STRING" id="1716141.STSP_46110"/>
<dbReference type="PATRIC" id="fig|1716141.3.peg.4849"/>
<dbReference type="Proteomes" id="UP000077381">
    <property type="component" value="Unassembled WGS sequence"/>
</dbReference>
<gene>
    <name evidence="1" type="primary">cobC_1</name>
    <name evidence="1" type="ORF">STSP_46110</name>
</gene>
<comment type="caution">
    <text evidence="1">The sequence shown here is derived from an EMBL/GenBank/DDBJ whole genome shotgun (WGS) entry which is preliminary data.</text>
</comment>
<dbReference type="Pfam" id="PF00300">
    <property type="entry name" value="His_Phos_1"/>
    <property type="match status" value="1"/>
</dbReference>
<dbReference type="SUPFAM" id="SSF53254">
    <property type="entry name" value="Phosphoglycerate mutase-like"/>
    <property type="match status" value="1"/>
</dbReference>
<dbReference type="GO" id="GO:0043755">
    <property type="term" value="F:alpha-ribazole phosphatase activity"/>
    <property type="evidence" value="ECO:0007669"/>
    <property type="project" value="UniProtKB-EC"/>
</dbReference>
<dbReference type="InterPro" id="IPR013078">
    <property type="entry name" value="His_Pase_superF_clade-1"/>
</dbReference>
<dbReference type="EMBL" id="LOHS01000096">
    <property type="protein sequence ID" value="OAH12036.1"/>
    <property type="molecule type" value="Genomic_DNA"/>
</dbReference>
<keyword evidence="2" id="KW-1185">Reference proteome</keyword>
<evidence type="ECO:0000313" key="1">
    <source>
        <dbReference type="EMBL" id="OAH12036.1"/>
    </source>
</evidence>
<dbReference type="AlphaFoldDB" id="A0A177HMR6"/>
<keyword evidence="1" id="KW-0378">Hydrolase</keyword>
<dbReference type="InterPro" id="IPR029033">
    <property type="entry name" value="His_PPase_superfam"/>
</dbReference>
<dbReference type="RefSeq" id="WP_067281111.1">
    <property type="nucleotide sequence ID" value="NZ_LOHS01000096.1"/>
</dbReference>
<evidence type="ECO:0000313" key="2">
    <source>
        <dbReference type="Proteomes" id="UP000077381"/>
    </source>
</evidence>
<proteinExistence type="predicted"/>
<name>A0A177HMR6_9ACTN</name>
<reference evidence="1 2" key="1">
    <citation type="submission" date="2015-12" db="EMBL/GenBank/DDBJ databases">
        <title>Genome sequence of Streptomyces sp. G25.</title>
        <authorList>
            <person name="Poehlein A."/>
            <person name="Roettig A."/>
            <person name="Hiessl S."/>
            <person name="Hauschild P."/>
            <person name="Schauer J."/>
            <person name="Madkour M.H."/>
            <person name="Al-Ansari A.M."/>
            <person name="Almakishah N.H."/>
            <person name="Steinbuechel A."/>
            <person name="Daniel R."/>
        </authorList>
    </citation>
    <scope>NUCLEOTIDE SEQUENCE [LARGE SCALE GENOMIC DNA]</scope>
    <source>
        <strain evidence="2">G25(2015)</strain>
    </source>
</reference>
<dbReference type="Gene3D" id="3.40.50.1240">
    <property type="entry name" value="Phosphoglycerate mutase-like"/>
    <property type="match status" value="1"/>
</dbReference>
<accession>A0A177HMR6</accession>
<dbReference type="OrthoDB" id="7502553at2"/>
<organism evidence="1 2">
    <name type="scientific">Streptomyces jeddahensis</name>
    <dbReference type="NCBI Taxonomy" id="1716141"/>
    <lineage>
        <taxon>Bacteria</taxon>
        <taxon>Bacillati</taxon>
        <taxon>Actinomycetota</taxon>
        <taxon>Actinomycetes</taxon>
        <taxon>Kitasatosporales</taxon>
        <taxon>Streptomycetaceae</taxon>
        <taxon>Streptomyces</taxon>
    </lineage>
</organism>